<feature type="compositionally biased region" description="Polar residues" evidence="1">
    <location>
        <begin position="127"/>
        <end position="140"/>
    </location>
</feature>
<evidence type="ECO:0000256" key="1">
    <source>
        <dbReference type="SAM" id="MobiDB-lite"/>
    </source>
</evidence>
<feature type="region of interest" description="Disordered" evidence="1">
    <location>
        <begin position="103"/>
        <end position="186"/>
    </location>
</feature>
<gene>
    <name evidence="3" type="ORF">V7F78_12120</name>
</gene>
<feature type="compositionally biased region" description="Low complexity" evidence="1">
    <location>
        <begin position="151"/>
        <end position="179"/>
    </location>
</feature>
<evidence type="ECO:0008006" key="5">
    <source>
        <dbReference type="Google" id="ProtNLM"/>
    </source>
</evidence>
<keyword evidence="2" id="KW-0472">Membrane</keyword>
<sequence>MSETTVVAVVTILLVVLPLLWALSGWLSRRSSRALLRGLGLALIPTGLVLTGLMRLLVRAIHLVVDWFAGTVMTTTIWIGVIVIAIGLVTWFVAGFMSPVDRETGRQRRQGHAARKQARTKDASPESAPTQNTSRRTTPVTRGRTADAPKTPADTPVPTSPSSSSKPASSSNKAAPKISAAEKDEDAELEAILRKRGIE</sequence>
<dbReference type="Proteomes" id="UP001309299">
    <property type="component" value="Unassembled WGS sequence"/>
</dbReference>
<proteinExistence type="predicted"/>
<dbReference type="EMBL" id="JBAKUA010000027">
    <property type="protein sequence ID" value="MEH1547724.1"/>
    <property type="molecule type" value="Genomic_DNA"/>
</dbReference>
<feature type="transmembrane region" description="Helical" evidence="2">
    <location>
        <begin position="6"/>
        <end position="27"/>
    </location>
</feature>
<keyword evidence="2" id="KW-0812">Transmembrane</keyword>
<accession>A0AB35XLN3</accession>
<dbReference type="AlphaFoldDB" id="A0AB35XLN3"/>
<feature type="transmembrane region" description="Helical" evidence="2">
    <location>
        <begin position="77"/>
        <end position="100"/>
    </location>
</feature>
<evidence type="ECO:0000313" key="3">
    <source>
        <dbReference type="EMBL" id="MEH1547724.1"/>
    </source>
</evidence>
<evidence type="ECO:0000256" key="2">
    <source>
        <dbReference type="SAM" id="Phobius"/>
    </source>
</evidence>
<evidence type="ECO:0000313" key="4">
    <source>
        <dbReference type="Proteomes" id="UP001309299"/>
    </source>
</evidence>
<feature type="transmembrane region" description="Helical" evidence="2">
    <location>
        <begin position="34"/>
        <end position="57"/>
    </location>
</feature>
<dbReference type="RefSeq" id="WP_334353528.1">
    <property type="nucleotide sequence ID" value="NZ_JBAKUA010000027.1"/>
</dbReference>
<keyword evidence="2" id="KW-1133">Transmembrane helix</keyword>
<name>A0AB35XLN3_9ACTN</name>
<reference evidence="3" key="1">
    <citation type="submission" date="2024-02" db="EMBL/GenBank/DDBJ databases">
        <title>Bacterial skin colonization with Propionibacterium avidum as a risk factor for Periprosthetic Joint Infections - a single-center prospective study.</title>
        <authorList>
            <person name="Achermann Y."/>
        </authorList>
    </citation>
    <scope>NUCLEOTIDE SEQUENCE</scope>
    <source>
        <strain evidence="3">PAVI-2017310195</strain>
    </source>
</reference>
<feature type="compositionally biased region" description="Basic residues" evidence="1">
    <location>
        <begin position="107"/>
        <end position="118"/>
    </location>
</feature>
<comment type="caution">
    <text evidence="3">The sequence shown here is derived from an EMBL/GenBank/DDBJ whole genome shotgun (WGS) entry which is preliminary data.</text>
</comment>
<organism evidence="3 4">
    <name type="scientific">Cutibacterium avidum</name>
    <dbReference type="NCBI Taxonomy" id="33010"/>
    <lineage>
        <taxon>Bacteria</taxon>
        <taxon>Bacillati</taxon>
        <taxon>Actinomycetota</taxon>
        <taxon>Actinomycetes</taxon>
        <taxon>Propionibacteriales</taxon>
        <taxon>Propionibacteriaceae</taxon>
        <taxon>Cutibacterium</taxon>
    </lineage>
</organism>
<protein>
    <recommendedName>
        <fullName evidence="5">Cellulose synthase</fullName>
    </recommendedName>
</protein>